<name>A0A2P6S1J8_ROSCH</name>
<dbReference type="Gramene" id="PRQ52564">
    <property type="protein sequence ID" value="PRQ52564"/>
    <property type="gene ID" value="RchiOBHm_Chr2g0156881"/>
</dbReference>
<evidence type="ECO:0000313" key="2">
    <source>
        <dbReference type="EMBL" id="PRQ52564.1"/>
    </source>
</evidence>
<dbReference type="GO" id="GO:0035556">
    <property type="term" value="P:intracellular signal transduction"/>
    <property type="evidence" value="ECO:0007669"/>
    <property type="project" value="TreeGrafter"/>
</dbReference>
<dbReference type="Pfam" id="PF08569">
    <property type="entry name" value="Mo25"/>
    <property type="match status" value="1"/>
</dbReference>
<dbReference type="Proteomes" id="UP000238479">
    <property type="component" value="Chromosome 2"/>
</dbReference>
<dbReference type="AlphaFoldDB" id="A0A2P6S1J8"/>
<dbReference type="OrthoDB" id="609103at2759"/>
<comment type="caution">
    <text evidence="2">The sequence shown here is derived from an EMBL/GenBank/DDBJ whole genome shotgun (WGS) entry which is preliminary data.</text>
</comment>
<protein>
    <recommendedName>
        <fullName evidence="4">Armadillo-like helical protein</fullName>
    </recommendedName>
</protein>
<comment type="similarity">
    <text evidence="1">Belongs to the Mo25 family.</text>
</comment>
<dbReference type="Gene3D" id="1.25.10.10">
    <property type="entry name" value="Leucine-rich Repeat Variant"/>
    <property type="match status" value="1"/>
</dbReference>
<dbReference type="OMA" id="ETFHVFK"/>
<gene>
    <name evidence="2" type="ORF">RchiOBHm_Chr2g0156881</name>
</gene>
<evidence type="ECO:0000313" key="3">
    <source>
        <dbReference type="Proteomes" id="UP000238479"/>
    </source>
</evidence>
<dbReference type="FunFam" id="1.25.10.10:FF:000146">
    <property type="entry name" value="putative MO25-like protein At5g47540"/>
    <property type="match status" value="1"/>
</dbReference>
<sequence>MDSEALSQSHMLFPSLLINPKLRFRPQKRSKYERSLLIVKLKMKGLLKKSKARKPLELVKHTRELLIFFNGNMEVREQKRKDKMEELTKSMLEIRTLLYGDGESEPNKDTCAQLTQEFFKDDTFRLLIASLSKLNLETRKNATHIVANLQRQQVQSRLIASEYLEKNIDLIDILIPGYGDGDIALSYGAILRECIRHQVVARYVLESDHMKKFFDYIQLPNFEIASDAAATFKELMTRHKSTVAQFLSNNYDWFFQEYNSQLLESQNYITKRQAIKLLGNMLLDRSNSAVMVRYVCSLDNMRILMNLLRDPNKTIQLETFHVFKLFVANENKPPQIVNVLVTNRSKLLRFFGNFTIEKEDQQFEADKVELMKEISILEPKDIKEFSSIVSFRENCEIPC</sequence>
<dbReference type="InterPro" id="IPR011989">
    <property type="entry name" value="ARM-like"/>
</dbReference>
<evidence type="ECO:0008006" key="4">
    <source>
        <dbReference type="Google" id="ProtNLM"/>
    </source>
</evidence>
<accession>A0A2P6S1J8</accession>
<reference evidence="2 3" key="1">
    <citation type="journal article" date="2018" name="Nat. Genet.">
        <title>The Rosa genome provides new insights in the design of modern roses.</title>
        <authorList>
            <person name="Bendahmane M."/>
        </authorList>
    </citation>
    <scope>NUCLEOTIDE SEQUENCE [LARGE SCALE GENOMIC DNA]</scope>
    <source>
        <strain evidence="3">cv. Old Blush</strain>
    </source>
</reference>
<keyword evidence="3" id="KW-1185">Reference proteome</keyword>
<dbReference type="InterPro" id="IPR013878">
    <property type="entry name" value="Mo25"/>
</dbReference>
<dbReference type="GO" id="GO:0043539">
    <property type="term" value="F:protein serine/threonine kinase activator activity"/>
    <property type="evidence" value="ECO:0007669"/>
    <property type="project" value="TreeGrafter"/>
</dbReference>
<dbReference type="EMBL" id="PDCK01000040">
    <property type="protein sequence ID" value="PRQ52564.1"/>
    <property type="molecule type" value="Genomic_DNA"/>
</dbReference>
<dbReference type="STRING" id="74649.A0A2P6S1J8"/>
<dbReference type="PANTHER" id="PTHR10182">
    <property type="entry name" value="CALCIUM-BINDING PROTEIN 39-RELATED"/>
    <property type="match status" value="1"/>
</dbReference>
<dbReference type="PANTHER" id="PTHR10182:SF34">
    <property type="entry name" value="MO25-LIKE PROTEIN"/>
    <property type="match status" value="1"/>
</dbReference>
<dbReference type="SUPFAM" id="SSF48371">
    <property type="entry name" value="ARM repeat"/>
    <property type="match status" value="1"/>
</dbReference>
<organism evidence="2 3">
    <name type="scientific">Rosa chinensis</name>
    <name type="common">China rose</name>
    <dbReference type="NCBI Taxonomy" id="74649"/>
    <lineage>
        <taxon>Eukaryota</taxon>
        <taxon>Viridiplantae</taxon>
        <taxon>Streptophyta</taxon>
        <taxon>Embryophyta</taxon>
        <taxon>Tracheophyta</taxon>
        <taxon>Spermatophyta</taxon>
        <taxon>Magnoliopsida</taxon>
        <taxon>eudicotyledons</taxon>
        <taxon>Gunneridae</taxon>
        <taxon>Pentapetalae</taxon>
        <taxon>rosids</taxon>
        <taxon>fabids</taxon>
        <taxon>Rosales</taxon>
        <taxon>Rosaceae</taxon>
        <taxon>Rosoideae</taxon>
        <taxon>Rosoideae incertae sedis</taxon>
        <taxon>Rosa</taxon>
    </lineage>
</organism>
<proteinExistence type="inferred from homology"/>
<evidence type="ECO:0000256" key="1">
    <source>
        <dbReference type="ARBA" id="ARBA00011012"/>
    </source>
</evidence>
<dbReference type="InterPro" id="IPR016024">
    <property type="entry name" value="ARM-type_fold"/>
</dbReference>